<dbReference type="Proteomes" id="UP001144205">
    <property type="component" value="Unassembled WGS sequence"/>
</dbReference>
<gene>
    <name evidence="3" type="ORF">STA1M1_24820</name>
</gene>
<reference evidence="3" key="1">
    <citation type="journal article" date="2023" name="Int. J. Syst. Evol. Microbiol.">
        <title>Sinisalibacter aestuarii sp. nov., isolated from estuarine sediment of the Arakawa River.</title>
        <authorList>
            <person name="Arafat S.T."/>
            <person name="Hirano S."/>
            <person name="Sato A."/>
            <person name="Takeuchi K."/>
            <person name="Yasuda T."/>
            <person name="Terahara T."/>
            <person name="Hamada M."/>
            <person name="Kobayashi T."/>
        </authorList>
    </citation>
    <scope>NUCLEOTIDE SEQUENCE</scope>
    <source>
        <strain evidence="3">B-399</strain>
    </source>
</reference>
<protein>
    <recommendedName>
        <fullName evidence="2">Putative Flp pilus-assembly TadG-like N-terminal domain-containing protein</fullName>
    </recommendedName>
</protein>
<evidence type="ECO:0000313" key="3">
    <source>
        <dbReference type="EMBL" id="GKY88613.1"/>
    </source>
</evidence>
<sequence length="516" mass="53578">MARPDPITRFARCERGGVLAFWGVMLAVMLGLVAMSFDFGRVQITQSELQAYADHVALAAAGELDGLPDALSRATEAAEATISDSQTFGSGDTLLSGETDYTLTFLSALPASDATAITATTTNPAAAVYARVEVTAQTVELVFGRAFAALSGTPAMANVVGATAVAGFTSYACDVTPMMFCLPPGWNPDAHVGDLIQLRAGGNGAAWTPGAFGWLDPSKVLVDATGPCAGKTGSHLDRCLIGAAGPITQCFSYHGVDIEPGQKTGSLEAAINTRFDLFNATMNGEKNDPAYAPAPNVIKGIVPKGKNAACIGNNEAVSPNTIGLPRDDCFGATNTCNNLNGGLGPRFGDGDWDRDRYFETNYAPFDGTVPVAIQSWLDDNAADADAPTRYEVYRAEIAMSGDILTGDGDGDGHDGNPIAETGRPICNTQTNPVVDHTRRVILAAGINCGAPNNISGAASGIPVENYVKIFLTEPASNDGTGNTFSIWGEVIGTAGGDGSGAIDDVGIFRDVVQLYR</sequence>
<evidence type="ECO:0000259" key="2">
    <source>
        <dbReference type="Pfam" id="PF13400"/>
    </source>
</evidence>
<comment type="caution">
    <text evidence="3">The sequence shown here is derived from an EMBL/GenBank/DDBJ whole genome shotgun (WGS) entry which is preliminary data.</text>
</comment>
<organism evidence="3 4">
    <name type="scientific">Sinisalibacter aestuarii</name>
    <dbReference type="NCBI Taxonomy" id="2949426"/>
    <lineage>
        <taxon>Bacteria</taxon>
        <taxon>Pseudomonadati</taxon>
        <taxon>Pseudomonadota</taxon>
        <taxon>Alphaproteobacteria</taxon>
        <taxon>Rhodobacterales</taxon>
        <taxon>Roseobacteraceae</taxon>
        <taxon>Sinisalibacter</taxon>
    </lineage>
</organism>
<keyword evidence="1" id="KW-0472">Membrane</keyword>
<proteinExistence type="predicted"/>
<evidence type="ECO:0000256" key="1">
    <source>
        <dbReference type="SAM" id="Phobius"/>
    </source>
</evidence>
<feature type="transmembrane region" description="Helical" evidence="1">
    <location>
        <begin position="18"/>
        <end position="37"/>
    </location>
</feature>
<dbReference type="RefSeq" id="WP_281842652.1">
    <property type="nucleotide sequence ID" value="NZ_BROH01000007.1"/>
</dbReference>
<keyword evidence="4" id="KW-1185">Reference proteome</keyword>
<dbReference type="EMBL" id="BROH01000007">
    <property type="protein sequence ID" value="GKY88613.1"/>
    <property type="molecule type" value="Genomic_DNA"/>
</dbReference>
<feature type="domain" description="Putative Flp pilus-assembly TadG-like N-terminal" evidence="2">
    <location>
        <begin position="17"/>
        <end position="62"/>
    </location>
</feature>
<evidence type="ECO:0000313" key="4">
    <source>
        <dbReference type="Proteomes" id="UP001144205"/>
    </source>
</evidence>
<keyword evidence="1" id="KW-0812">Transmembrane</keyword>
<keyword evidence="1" id="KW-1133">Transmembrane helix</keyword>
<name>A0ABQ5LUG6_9RHOB</name>
<dbReference type="Pfam" id="PF13400">
    <property type="entry name" value="Tad"/>
    <property type="match status" value="1"/>
</dbReference>
<accession>A0ABQ5LUG6</accession>
<dbReference type="InterPro" id="IPR028087">
    <property type="entry name" value="Tad_N"/>
</dbReference>